<feature type="domain" description="2,4-diaminopentanoate dehydrogenase C-terminal" evidence="1">
    <location>
        <begin position="143"/>
        <end position="331"/>
    </location>
</feature>
<dbReference type="SUPFAM" id="SSF51735">
    <property type="entry name" value="NAD(P)-binding Rossmann-fold domains"/>
    <property type="match status" value="1"/>
</dbReference>
<comment type="caution">
    <text evidence="2">The sequence shown here is derived from an EMBL/GenBank/DDBJ whole genome shotgun (WGS) entry which is preliminary data.</text>
</comment>
<name>A0ABV4U5Z0_9BACT</name>
<organism evidence="2 3">
    <name type="scientific">Natronomicrosphaera hydrolytica</name>
    <dbReference type="NCBI Taxonomy" id="3242702"/>
    <lineage>
        <taxon>Bacteria</taxon>
        <taxon>Pseudomonadati</taxon>
        <taxon>Planctomycetota</taxon>
        <taxon>Phycisphaerae</taxon>
        <taxon>Phycisphaerales</taxon>
        <taxon>Phycisphaeraceae</taxon>
        <taxon>Natronomicrosphaera</taxon>
    </lineage>
</organism>
<evidence type="ECO:0000313" key="3">
    <source>
        <dbReference type="Proteomes" id="UP001575105"/>
    </source>
</evidence>
<keyword evidence="3" id="KW-1185">Reference proteome</keyword>
<dbReference type="RefSeq" id="WP_425345195.1">
    <property type="nucleotide sequence ID" value="NZ_JBGUBD010000004.1"/>
</dbReference>
<dbReference type="CDD" id="cd24146">
    <property type="entry name" value="nat-AmDH_N_like"/>
    <property type="match status" value="1"/>
</dbReference>
<reference evidence="2 3" key="1">
    <citation type="submission" date="2024-08" db="EMBL/GenBank/DDBJ databases">
        <title>Whole-genome sequencing of halo(alkali)philic microorganisms from hypersaline lakes.</title>
        <authorList>
            <person name="Sorokin D.Y."/>
            <person name="Merkel A.Y."/>
            <person name="Messina E."/>
            <person name="Yakimov M."/>
        </authorList>
    </citation>
    <scope>NUCLEOTIDE SEQUENCE [LARGE SCALE GENOMIC DNA]</scope>
    <source>
        <strain evidence="2 3">AB-hyl4</strain>
    </source>
</reference>
<dbReference type="EMBL" id="JBGUBD010000004">
    <property type="protein sequence ID" value="MFA9478272.1"/>
    <property type="molecule type" value="Genomic_DNA"/>
</dbReference>
<evidence type="ECO:0000259" key="1">
    <source>
        <dbReference type="Pfam" id="PF19328"/>
    </source>
</evidence>
<dbReference type="Proteomes" id="UP001575105">
    <property type="component" value="Unassembled WGS sequence"/>
</dbReference>
<accession>A0ABV4U5Z0</accession>
<dbReference type="InterPro" id="IPR036291">
    <property type="entry name" value="NAD(P)-bd_dom_sf"/>
</dbReference>
<dbReference type="InterPro" id="IPR045760">
    <property type="entry name" value="DAP_DH_C"/>
</dbReference>
<protein>
    <submittedName>
        <fullName evidence="2">Dihydrodipicolinate reductase</fullName>
    </submittedName>
</protein>
<dbReference type="PROSITE" id="PS51257">
    <property type="entry name" value="PROKAR_LIPOPROTEIN"/>
    <property type="match status" value="1"/>
</dbReference>
<gene>
    <name evidence="2" type="ORF">ACERK3_08185</name>
</gene>
<sequence length="338" mass="35784">MQRIIVIGMGPIGIGCARSVLAESGIKLVGMVDMDPAKSGQTASELRGKPAEVVDQKHEPKVTTDISEALDANPDAAIIATTSHFDEVAQLVRPLLERGVSVVSSCEQMAWPWYQHAALAEEIDALAQQAGRVVLGTGVNPGFAMDALAVMLSSMVRRVNKVRCVRRVNAAVRRQPLQMKIGATLSTTRFREAVAAGKVGHIGLAESAAMLATALGGDVRAGGIEQTIEPVIAKAPTPSLIGLIGPGEVTGLQQIARWQDEHDRTRIELDLTMAIGLEDPKDKIVLDGPVQVVMKVNGGLPGDSATVAALLNQVRQIHRLKPGLRTMLDCPPAGCGFK</sequence>
<dbReference type="Gene3D" id="3.40.50.720">
    <property type="entry name" value="NAD(P)-binding Rossmann-like Domain"/>
    <property type="match status" value="1"/>
</dbReference>
<proteinExistence type="predicted"/>
<dbReference type="Pfam" id="PF19328">
    <property type="entry name" value="DAP_DH_C"/>
    <property type="match status" value="1"/>
</dbReference>
<evidence type="ECO:0000313" key="2">
    <source>
        <dbReference type="EMBL" id="MFA9478272.1"/>
    </source>
</evidence>